<evidence type="ECO:0000256" key="3">
    <source>
        <dbReference type="SAM" id="Phobius"/>
    </source>
</evidence>
<keyword evidence="3" id="KW-0812">Transmembrane</keyword>
<dbReference type="PANTHER" id="PTHR35936:SF35">
    <property type="entry name" value="L-CYSTINE-BINDING PROTEIN TCYJ"/>
    <property type="match status" value="1"/>
</dbReference>
<proteinExistence type="inferred from homology"/>
<keyword evidence="6" id="KW-1185">Reference proteome</keyword>
<accession>A0A1I1PTM4</accession>
<keyword evidence="2" id="KW-0732">Signal</keyword>
<dbReference type="InterPro" id="IPR001638">
    <property type="entry name" value="Solute-binding_3/MltF_N"/>
</dbReference>
<keyword evidence="3" id="KW-1133">Transmembrane helix</keyword>
<organism evidence="5 6">
    <name type="scientific">Pseudoalteromonas denitrificans DSM 6059</name>
    <dbReference type="NCBI Taxonomy" id="1123010"/>
    <lineage>
        <taxon>Bacteria</taxon>
        <taxon>Pseudomonadati</taxon>
        <taxon>Pseudomonadota</taxon>
        <taxon>Gammaproteobacteria</taxon>
        <taxon>Alteromonadales</taxon>
        <taxon>Pseudoalteromonadaceae</taxon>
        <taxon>Pseudoalteromonas</taxon>
    </lineage>
</organism>
<reference evidence="5 6" key="1">
    <citation type="submission" date="2016-10" db="EMBL/GenBank/DDBJ databases">
        <authorList>
            <person name="de Groot N.N."/>
        </authorList>
    </citation>
    <scope>NUCLEOTIDE SEQUENCE [LARGE SCALE GENOMIC DNA]</scope>
    <source>
        <strain evidence="5 6">DSM 6059</strain>
    </source>
</reference>
<dbReference type="STRING" id="1123010.SAMN02745724_03509"/>
<dbReference type="Pfam" id="PF00497">
    <property type="entry name" value="SBP_bac_3"/>
    <property type="match status" value="1"/>
</dbReference>
<dbReference type="SUPFAM" id="SSF53850">
    <property type="entry name" value="Periplasmic binding protein-like II"/>
    <property type="match status" value="1"/>
</dbReference>
<dbReference type="PANTHER" id="PTHR35936">
    <property type="entry name" value="MEMBRANE-BOUND LYTIC MUREIN TRANSGLYCOSYLASE F"/>
    <property type="match status" value="1"/>
</dbReference>
<evidence type="ECO:0000313" key="6">
    <source>
        <dbReference type="Proteomes" id="UP000198862"/>
    </source>
</evidence>
<evidence type="ECO:0000259" key="4">
    <source>
        <dbReference type="SMART" id="SM00062"/>
    </source>
</evidence>
<protein>
    <submittedName>
        <fullName evidence="5">Amino acid ABC transporter substrate-binding protein, PAAT family</fullName>
    </submittedName>
</protein>
<dbReference type="Proteomes" id="UP000198862">
    <property type="component" value="Unassembled WGS sequence"/>
</dbReference>
<gene>
    <name evidence="5" type="ORF">SAMN02745724_03509</name>
</gene>
<dbReference type="AlphaFoldDB" id="A0A1I1PTM4"/>
<evidence type="ECO:0000313" key="5">
    <source>
        <dbReference type="EMBL" id="SFD10958.1"/>
    </source>
</evidence>
<dbReference type="RefSeq" id="WP_091987343.1">
    <property type="nucleotide sequence ID" value="NZ_FOLO01000033.1"/>
</dbReference>
<evidence type="ECO:0000256" key="2">
    <source>
        <dbReference type="ARBA" id="ARBA00022729"/>
    </source>
</evidence>
<dbReference type="Gene3D" id="3.40.190.10">
    <property type="entry name" value="Periplasmic binding protein-like II"/>
    <property type="match status" value="2"/>
</dbReference>
<dbReference type="SMART" id="SM00062">
    <property type="entry name" value="PBPb"/>
    <property type="match status" value="1"/>
</dbReference>
<keyword evidence="3" id="KW-0472">Membrane</keyword>
<dbReference type="OrthoDB" id="7340028at2"/>
<sequence length="272" mass="31833">MSYFSPYLNCKRINFVGVYLFLVYALFMQLEVIASEQKLVIAMFDFPPYEYKKGDRIDGISVRIVKAVFKKIDQPIELIELPWSRALLYLKENKIDGLFEVLWKKERTRYAEYCKEILMNETASLFTKSMVNIPYTGNLVEITPYVIGVRQDFSYGFKFDELREKGKFKKLVSNVDSEHLLRMLNQNYIDIVIGDKYGLPYVFKKIKDIKKLDPIKRLSPDIESTPSYLVFSKYLLGSGIAEQFDAALKLIKNNGEYQAIINQWENQNIILE</sequence>
<name>A0A1I1PTM4_9GAMM</name>
<feature type="domain" description="Solute-binding protein family 3/N-terminal" evidence="4">
    <location>
        <begin position="38"/>
        <end position="268"/>
    </location>
</feature>
<evidence type="ECO:0000256" key="1">
    <source>
        <dbReference type="ARBA" id="ARBA00010333"/>
    </source>
</evidence>
<feature type="transmembrane region" description="Helical" evidence="3">
    <location>
        <begin position="12"/>
        <end position="30"/>
    </location>
</feature>
<comment type="similarity">
    <text evidence="1">Belongs to the bacterial solute-binding protein 3 family.</text>
</comment>
<dbReference type="EMBL" id="FOLO01000033">
    <property type="protein sequence ID" value="SFD10958.1"/>
    <property type="molecule type" value="Genomic_DNA"/>
</dbReference>